<sequence>MGDRIDVDAVMYPGNSYTSQNGQYTLIFQEDSNFVLYKRNGDNQDPIWASNTWAGDSSATNKSVILQTDGNFVMYDGEGQPLWASNTGGYEGVNRPYIMVQDDGNVCMYDEALEGQCLWNTGTYQG</sequence>
<dbReference type="Proteomes" id="UP001172386">
    <property type="component" value="Unassembled WGS sequence"/>
</dbReference>
<dbReference type="EMBL" id="JAPDRQ010000086">
    <property type="protein sequence ID" value="KAJ9655940.1"/>
    <property type="molecule type" value="Genomic_DNA"/>
</dbReference>
<accession>A0ACC3A619</accession>
<organism evidence="1 2">
    <name type="scientific">Neophaeococcomyces mojaviensis</name>
    <dbReference type="NCBI Taxonomy" id="3383035"/>
    <lineage>
        <taxon>Eukaryota</taxon>
        <taxon>Fungi</taxon>
        <taxon>Dikarya</taxon>
        <taxon>Ascomycota</taxon>
        <taxon>Pezizomycotina</taxon>
        <taxon>Eurotiomycetes</taxon>
        <taxon>Chaetothyriomycetidae</taxon>
        <taxon>Chaetothyriales</taxon>
        <taxon>Chaetothyriales incertae sedis</taxon>
        <taxon>Neophaeococcomyces</taxon>
    </lineage>
</organism>
<comment type="caution">
    <text evidence="1">The sequence shown here is derived from an EMBL/GenBank/DDBJ whole genome shotgun (WGS) entry which is preliminary data.</text>
</comment>
<proteinExistence type="predicted"/>
<reference evidence="1" key="1">
    <citation type="submission" date="2022-10" db="EMBL/GenBank/DDBJ databases">
        <title>Culturing micro-colonial fungi from biological soil crusts in the Mojave desert and describing Neophaeococcomyces mojavensis, and introducing the new genera and species Taxawa tesnikishii.</title>
        <authorList>
            <person name="Kurbessoian T."/>
            <person name="Stajich J.E."/>
        </authorList>
    </citation>
    <scope>NUCLEOTIDE SEQUENCE</scope>
    <source>
        <strain evidence="1">JES_112</strain>
    </source>
</reference>
<evidence type="ECO:0000313" key="2">
    <source>
        <dbReference type="Proteomes" id="UP001172386"/>
    </source>
</evidence>
<protein>
    <submittedName>
        <fullName evidence="1">Uncharacterized protein</fullName>
    </submittedName>
</protein>
<name>A0ACC3A619_9EURO</name>
<evidence type="ECO:0000313" key="1">
    <source>
        <dbReference type="EMBL" id="KAJ9655940.1"/>
    </source>
</evidence>
<keyword evidence="2" id="KW-1185">Reference proteome</keyword>
<gene>
    <name evidence="1" type="ORF">H2198_005288</name>
</gene>